<feature type="transmembrane region" description="Helical" evidence="8">
    <location>
        <begin position="303"/>
        <end position="321"/>
    </location>
</feature>
<comment type="similarity">
    <text evidence="2">Belongs to the amino acid-polyamine-organocation (APC) superfamily. Spore germination protein (SGP) (TC 2.A.3.9) family.</text>
</comment>
<evidence type="ECO:0000256" key="7">
    <source>
        <dbReference type="ARBA" id="ARBA00023136"/>
    </source>
</evidence>
<evidence type="ECO:0000256" key="2">
    <source>
        <dbReference type="ARBA" id="ARBA00007998"/>
    </source>
</evidence>
<dbReference type="GO" id="GO:0016020">
    <property type="term" value="C:membrane"/>
    <property type="evidence" value="ECO:0007669"/>
    <property type="project" value="UniProtKB-SubCell"/>
</dbReference>
<keyword evidence="6 8" id="KW-1133">Transmembrane helix</keyword>
<feature type="transmembrane region" description="Helical" evidence="8">
    <location>
        <begin position="217"/>
        <end position="241"/>
    </location>
</feature>
<dbReference type="PANTHER" id="PTHR34975:SF2">
    <property type="entry name" value="SPORE GERMINATION PROTEIN A2"/>
    <property type="match status" value="1"/>
</dbReference>
<keyword evidence="7 8" id="KW-0472">Membrane</keyword>
<evidence type="ECO:0000256" key="1">
    <source>
        <dbReference type="ARBA" id="ARBA00004141"/>
    </source>
</evidence>
<feature type="transmembrane region" description="Helical" evidence="8">
    <location>
        <begin position="272"/>
        <end position="291"/>
    </location>
</feature>
<evidence type="ECO:0000313" key="10">
    <source>
        <dbReference type="Proteomes" id="UP000304148"/>
    </source>
</evidence>
<proteinExistence type="inferred from homology"/>
<feature type="transmembrane region" description="Helical" evidence="8">
    <location>
        <begin position="139"/>
        <end position="161"/>
    </location>
</feature>
<dbReference type="RefSeq" id="WP_138185710.1">
    <property type="nucleotide sequence ID" value="NZ_LS992241.1"/>
</dbReference>
<dbReference type="GO" id="GO:0009847">
    <property type="term" value="P:spore germination"/>
    <property type="evidence" value="ECO:0007669"/>
    <property type="project" value="InterPro"/>
</dbReference>
<evidence type="ECO:0000256" key="6">
    <source>
        <dbReference type="ARBA" id="ARBA00022989"/>
    </source>
</evidence>
<dbReference type="NCBIfam" id="TIGR00912">
    <property type="entry name" value="2A0309"/>
    <property type="match status" value="1"/>
</dbReference>
<dbReference type="InterPro" id="IPR004761">
    <property type="entry name" value="Spore_GerAB"/>
</dbReference>
<dbReference type="EMBL" id="LS992241">
    <property type="protein sequence ID" value="SYX83665.1"/>
    <property type="molecule type" value="Genomic_DNA"/>
</dbReference>
<evidence type="ECO:0000256" key="3">
    <source>
        <dbReference type="ARBA" id="ARBA00022448"/>
    </source>
</evidence>
<gene>
    <name evidence="9" type="ORF">PBLR_12087</name>
</gene>
<dbReference type="AlphaFoldDB" id="A0A383R973"/>
<sequence>MPRHSITFLQACFIIIMSTGLMNHVTVIPLLLREAHKDGWISVLIALVLALCWIPLLLIIVRAKPNRPLPLFAWVHSLGGSLAAWIVTTLIIVYLLLSAFVTLEDTATWTKISYLPNTPMSVIAGALILLSLSSALIGIHSIAICAGILLPIVIILGYVVMSANFQYKDYSLIFPIFEHGITPIINGLILIGAGMAELILIIFLLPHMSNKPRFRGMSTLAFILAGLTIGPYIGSIANFGIVNASFMRYPAFEQWRIVTAGKYIEHLDFLSIYQWLSGSFIRIALAIFLIIDAIPHRSHHTRIGVGVGTAAVIFLAVVVYSDDIQFVNLLRIIYFPSVTYLLVFLSVIFAILTCYRHHRYKGGIVRETK</sequence>
<dbReference type="Proteomes" id="UP000304148">
    <property type="component" value="Chromosome"/>
</dbReference>
<evidence type="ECO:0000256" key="8">
    <source>
        <dbReference type="SAM" id="Phobius"/>
    </source>
</evidence>
<keyword evidence="5 8" id="KW-0812">Transmembrane</keyword>
<organism evidence="9 10">
    <name type="scientific">Paenibacillus alvei</name>
    <name type="common">Bacillus alvei</name>
    <dbReference type="NCBI Taxonomy" id="44250"/>
    <lineage>
        <taxon>Bacteria</taxon>
        <taxon>Bacillati</taxon>
        <taxon>Bacillota</taxon>
        <taxon>Bacilli</taxon>
        <taxon>Bacillales</taxon>
        <taxon>Paenibacillaceae</taxon>
        <taxon>Paenibacillus</taxon>
    </lineage>
</organism>
<feature type="transmembrane region" description="Helical" evidence="8">
    <location>
        <begin position="181"/>
        <end position="205"/>
    </location>
</feature>
<reference evidence="10" key="1">
    <citation type="submission" date="2018-08" db="EMBL/GenBank/DDBJ databases">
        <authorList>
            <person name="Chevrot R."/>
        </authorList>
    </citation>
    <scope>NUCLEOTIDE SEQUENCE [LARGE SCALE GENOMIC DNA]</scope>
</reference>
<dbReference type="Pfam" id="PF03845">
    <property type="entry name" value="Spore_permease"/>
    <property type="match status" value="1"/>
</dbReference>
<evidence type="ECO:0000313" key="9">
    <source>
        <dbReference type="EMBL" id="SYX83665.1"/>
    </source>
</evidence>
<keyword evidence="3" id="KW-0813">Transport</keyword>
<evidence type="ECO:0000256" key="5">
    <source>
        <dbReference type="ARBA" id="ARBA00022692"/>
    </source>
</evidence>
<accession>A0A383R973</accession>
<feature type="transmembrane region" description="Helical" evidence="8">
    <location>
        <begin position="40"/>
        <end position="61"/>
    </location>
</feature>
<protein>
    <submittedName>
        <fullName evidence="9">Spore gernimation protein</fullName>
    </submittedName>
</protein>
<keyword evidence="4" id="KW-0309">Germination</keyword>
<dbReference type="PANTHER" id="PTHR34975">
    <property type="entry name" value="SPORE GERMINATION PROTEIN A2"/>
    <property type="match status" value="1"/>
</dbReference>
<feature type="transmembrane region" description="Helical" evidence="8">
    <location>
        <begin position="114"/>
        <end position="132"/>
    </location>
</feature>
<name>A0A383R973_PAEAL</name>
<evidence type="ECO:0000256" key="4">
    <source>
        <dbReference type="ARBA" id="ARBA00022544"/>
    </source>
</evidence>
<comment type="subcellular location">
    <subcellularLocation>
        <location evidence="1">Membrane</location>
        <topology evidence="1">Multi-pass membrane protein</topology>
    </subcellularLocation>
</comment>
<feature type="transmembrane region" description="Helical" evidence="8">
    <location>
        <begin position="82"/>
        <end position="102"/>
    </location>
</feature>
<feature type="transmembrane region" description="Helical" evidence="8">
    <location>
        <begin position="7"/>
        <end position="28"/>
    </location>
</feature>
<feature type="transmembrane region" description="Helical" evidence="8">
    <location>
        <begin position="333"/>
        <end position="355"/>
    </location>
</feature>